<dbReference type="RefSeq" id="WP_109193939.1">
    <property type="nucleotide sequence ID" value="NZ_CP029255.1"/>
</dbReference>
<evidence type="ECO:0008006" key="3">
    <source>
        <dbReference type="Google" id="ProtNLM"/>
    </source>
</evidence>
<dbReference type="OrthoDB" id="1488700at2"/>
<sequence length="1940" mass="193422">MKNKLLCIFIFLGSFTIYSQVGIGTPVPNASSQLEITATNRGVLIPRISLNSSTDTSTITSGNVNSLLVFNTATVSDIKPGYYYWFDNKWNRIVVSGETTVPAGSVIYNSVNQTFSYIDNSGNSQIIEFSTIVKANETITTQIQNTSTGAITYTNEAGNSTISQVVSANTGNLLKVGSDGGAMLDASAIPVGSTTVSNASTTNTSTITVNGVTSSGAPIINSNEISLTGSSLTTAVNGVSSTALDLTPAVSAGTTNNLSLSGNTLTSNVNGKTATSDAVSGVSNASTGNTATITVNGITSTGAPIVNLNETSLSGTSLTTTVNGVASAALDLSPAITASQIVTNLEQATTTGVITYTNEGGIVQTANVTSANTGNILTVGTDGGSLFTPTSLADATSVSNASTGNTTTVTVNGKTSTGAPIVNLNETSLSGTSLTTTVNGVASTALDLSPAITAGTTNNLSLSGNTLTSNVNGKTATSDAVSGVSNASTGNMATITVNGITSSGAPIVSLNETSLSGTSLTTTVNGVASTALDLSPAITASQIVTNLEQATTTGVITYTNEGGIVQTANVTSANTGNILTVGTDGGSLFTPTSLADATSVSNASTGNTATITVNGKTSTGAPIVNLNETSLSGTSLTTTVNGVASTALDLAPAITAGTTNNLSLSGNTLTSNVNGVSSTSDAVSAVANTSAVNTLTTSVNGIAGTGVDIINSNTLTATNGNLVSTVNGVATTPAVPVLITADNGLTVTNGNVQLTGSLIKPTIITTDVTNTFAFAGLQTGNSTTDNFVVATSTGVLRTVTPATANFWRTTGNGGTDSAVNFLGTTDGQPLMFKINNVKAGMLSQSGTTAFGLRALSNSVGTNNTAFGHNTLTSTASGTGNVAMGYRALEVNTGNFNTAIGVGALLVKTTGNQNIAIGNSALGVLTSGTGNTVLGYQAGMNVTSGNQNIIIGNTVDLFPLTPSTVGNNRLNIGNAIFGTGVNNLSTSAKASKIGINIDTPTNTLHVSPQTIGTDDPVRIDGLRAGIATNNLVVADANGVLKIIAPSDLVTVSSVSNTSTGNILNTKVNNVTGNNVNIINLNETSLSGTSLITTVNGVASTALDLAPAITVSQTVTNLEQATSTGVITYTNEGGTAQTANVTSVNTGNILTVGTDGGSLLTPTSLADATSVSNASTGNTTTVTVNGKTSTGATIINSNTLTATNGNLVSTVNGVATTPVVPVLITADNGLTVTNGNVQLGGSLIKPTTITTDATNTLTISNLQTGGITDDILVADTDGVLKKVSSNLLTNNWSVKGNAGTDSGTNFIGTTDDKSLMFKLNNEVSGMLTTVTDGSNTSFGYYSFANPDIAGGGQSNSAFGTFALQANTTGQVNTAVGKAALQSNTTGVTNTAVGANSISNNLTGIDNTALGVNALYSVAAGNGNTAVGVLSGFDIVGNYNTLLGLNAGHKIAVGNSNIVIGARSTEDLNVSTPVANNELNIGNTLFGTGVNGVTGGTAGRIGVNTNAPTATLDINGEARVRTLPTVVAPTTDNLVTTDSNGNLHQRTVADAVGTIGWLISGNTGTDSAANFLGTTDDQLLIFKVKGTNSGMISTDTKGKTNTSLGYRTLSNWLTTAVVQQGSENTAFGYNALAVGGTVSDNTAIGYAALSKVAGSSFAGNTAVGALALGNANSTTLLGRNTAVGYLSLGDNTSGSYNTGLGASSLNHNLTGGYNTALGNLTLQNNSTGNYNVAIGDSAGIITTTGSSNILIGGGASSININTSAAAISNEMNIGNTLFGTGVNGVAGGTAGRIGVNTNAPTATLDINGAARVRTLPAGLPTDNIVTADASGNLRTISSVSSIAVTMNIVRKTADYTVDPATDNVILIDAASNNVVLTVPSGVAVGRVFTIKRVDSFSANAVTITFAGASAAVNETDTSISVDIRTAYQIITDGSDKWQTISKF</sequence>
<reference evidence="1 2" key="1">
    <citation type="submission" date="2018-05" db="EMBL/GenBank/DDBJ databases">
        <title>Genome sequencing of Flavobacterium sp. HYN0056.</title>
        <authorList>
            <person name="Yi H."/>
            <person name="Baek C."/>
        </authorList>
    </citation>
    <scope>NUCLEOTIDE SEQUENCE [LARGE SCALE GENOMIC DNA]</scope>
    <source>
        <strain evidence="1 2">HYN0056</strain>
    </source>
</reference>
<name>A0A2S1YR05_9FLAO</name>
<dbReference type="KEGG" id="fcr:HYN56_20770"/>
<proteinExistence type="predicted"/>
<gene>
    <name evidence="1" type="ORF">HYN56_20770</name>
</gene>
<keyword evidence="2" id="KW-1185">Reference proteome</keyword>
<evidence type="ECO:0000313" key="1">
    <source>
        <dbReference type="EMBL" id="AWK06525.1"/>
    </source>
</evidence>
<protein>
    <recommendedName>
        <fullName evidence="3">Trimeric autotransporter adhesin YadA-like head domain-containing protein</fullName>
    </recommendedName>
</protein>
<accession>A0A2S1YR05</accession>
<evidence type="ECO:0000313" key="2">
    <source>
        <dbReference type="Proteomes" id="UP000245250"/>
    </source>
</evidence>
<dbReference type="EMBL" id="CP029255">
    <property type="protein sequence ID" value="AWK06525.1"/>
    <property type="molecule type" value="Genomic_DNA"/>
</dbReference>
<dbReference type="Proteomes" id="UP000245250">
    <property type="component" value="Chromosome"/>
</dbReference>
<organism evidence="1 2">
    <name type="scientific">Flavobacterium crocinum</name>
    <dbReference type="NCBI Taxonomy" id="2183896"/>
    <lineage>
        <taxon>Bacteria</taxon>
        <taxon>Pseudomonadati</taxon>
        <taxon>Bacteroidota</taxon>
        <taxon>Flavobacteriia</taxon>
        <taxon>Flavobacteriales</taxon>
        <taxon>Flavobacteriaceae</taxon>
        <taxon>Flavobacterium</taxon>
    </lineage>
</organism>